<dbReference type="GO" id="GO:0006310">
    <property type="term" value="P:DNA recombination"/>
    <property type="evidence" value="ECO:0007669"/>
    <property type="project" value="UniProtKB-KW"/>
</dbReference>
<keyword evidence="1" id="KW-0233">DNA recombination</keyword>
<dbReference type="SUPFAM" id="SSF56349">
    <property type="entry name" value="DNA breaking-rejoining enzymes"/>
    <property type="match status" value="1"/>
</dbReference>
<accession>A0A7Z0N9F8</accession>
<name>A0A7Z0N9F8_9GAMM</name>
<dbReference type="InterPro" id="IPR013762">
    <property type="entry name" value="Integrase-like_cat_sf"/>
</dbReference>
<evidence type="ECO:0000313" key="2">
    <source>
        <dbReference type="EMBL" id="NYT73381.1"/>
    </source>
</evidence>
<dbReference type="Gene3D" id="1.10.443.10">
    <property type="entry name" value="Intergrase catalytic core"/>
    <property type="match status" value="1"/>
</dbReference>
<dbReference type="InterPro" id="IPR011010">
    <property type="entry name" value="DNA_brk_join_enz"/>
</dbReference>
<keyword evidence="3" id="KW-1185">Reference proteome</keyword>
<evidence type="ECO:0000313" key="3">
    <source>
        <dbReference type="Proteomes" id="UP000520876"/>
    </source>
</evidence>
<dbReference type="AlphaFoldDB" id="A0A7Z0N9F8"/>
<proteinExistence type="predicted"/>
<evidence type="ECO:0000256" key="1">
    <source>
        <dbReference type="ARBA" id="ARBA00023172"/>
    </source>
</evidence>
<organism evidence="2 3">
    <name type="scientific">Vreelandella sedimenti</name>
    <dbReference type="NCBI Taxonomy" id="2729618"/>
    <lineage>
        <taxon>Bacteria</taxon>
        <taxon>Pseudomonadati</taxon>
        <taxon>Pseudomonadota</taxon>
        <taxon>Gammaproteobacteria</taxon>
        <taxon>Oceanospirillales</taxon>
        <taxon>Halomonadaceae</taxon>
        <taxon>Vreelandella</taxon>
    </lineage>
</organism>
<comment type="caution">
    <text evidence="2">The sequence shown here is derived from an EMBL/GenBank/DDBJ whole genome shotgun (WGS) entry which is preliminary data.</text>
</comment>
<gene>
    <name evidence="2" type="ORF">HZU72_13200</name>
</gene>
<dbReference type="RefSeq" id="WP_180092840.1">
    <property type="nucleotide sequence ID" value="NZ_JACCGK010000011.1"/>
</dbReference>
<protein>
    <submittedName>
        <fullName evidence="2">Site-specific integrase</fullName>
    </submittedName>
</protein>
<dbReference type="Proteomes" id="UP000520876">
    <property type="component" value="Unassembled WGS sequence"/>
</dbReference>
<sequence length="543" mass="61439">MQTNLELSKSPNDVPELQRTKCPELPPSDYIWDQDTFRHIGQGSVKMAKALSVLNFETKESFKKSMLEFSAKGDYAPSMILPIVSAINKSLKGAEVSSLDTAWVALAIKIPSFMTAFGAIKNFFIFWKARDPMAISEDALQLLSIVKVRLGRRFNVLSDDPEKSWLTDEEYEALLASVWRNYQNDLFSTSDTLMLLLSMQYARRPLQLAHLKISDFRIAAPDDSSGLSGMVVSFPGVKDLSAETGFRSSKFEHHPVPDHIWKLFEIQREEIRTLFELKLCICLSDSEIEMLPVFTTSDRLTGAVSKLTEHYRFDWRTNLDHQQFHMKSAGVSQVLSWRPTGRRKTVPPFSHRTGLPIVVNATRLRHTRARQLARKGVARHVLSHWMGHTHERSLLQYYNDPAEDARKLDEAIAPALMPLAMAFAGNLIDNEDQASRHNDPISRLEFAKGSELKNVGNCGKQSFCSTTSIPIPCYRCRYFEPLVTSPHEEVLEALLIRQEEESRALHIGGARNLLIPIDLSADILAVQNCIDRCNTRKIELGIA</sequence>
<dbReference type="GO" id="GO:0003677">
    <property type="term" value="F:DNA binding"/>
    <property type="evidence" value="ECO:0007669"/>
    <property type="project" value="InterPro"/>
</dbReference>
<dbReference type="GO" id="GO:0015074">
    <property type="term" value="P:DNA integration"/>
    <property type="evidence" value="ECO:0007669"/>
    <property type="project" value="InterPro"/>
</dbReference>
<reference evidence="2 3" key="1">
    <citation type="submission" date="2020-07" db="EMBL/GenBank/DDBJ databases">
        <title>Halomonas sp. QX-2 draft genome sequence.</title>
        <authorList>
            <person name="Qiu X."/>
        </authorList>
    </citation>
    <scope>NUCLEOTIDE SEQUENCE [LARGE SCALE GENOMIC DNA]</scope>
    <source>
        <strain evidence="2 3">QX-2</strain>
    </source>
</reference>
<dbReference type="EMBL" id="JACCGK010000011">
    <property type="protein sequence ID" value="NYT73381.1"/>
    <property type="molecule type" value="Genomic_DNA"/>
</dbReference>